<feature type="non-terminal residue" evidence="2">
    <location>
        <position position="245"/>
    </location>
</feature>
<reference evidence="2 3" key="1">
    <citation type="submission" date="2020-07" db="EMBL/GenBank/DDBJ databases">
        <title>Transfer of Campylobacter canadensis to the novel genus Avispirillum gen. nov., that also includes two novel species recovered from migratory waterfowl: Avispirillum anseris sp. nov. and Avispirillum brantae sp. nov.</title>
        <authorList>
            <person name="Miller W.G."/>
            <person name="Chapman M.H."/>
            <person name="Yee E."/>
            <person name="Inglis G.D."/>
        </authorList>
    </citation>
    <scope>NUCLEOTIDE SEQUENCE [LARGE SCALE GENOMIC DNA]</scope>
    <source>
        <strain evidence="2 3">L283</strain>
    </source>
</reference>
<keyword evidence="1" id="KW-0812">Transmembrane</keyword>
<dbReference type="RefSeq" id="WP_224325590.1">
    <property type="nucleotide sequence ID" value="NZ_JACGBB010000036.1"/>
</dbReference>
<dbReference type="Proteomes" id="UP000786183">
    <property type="component" value="Unassembled WGS sequence"/>
</dbReference>
<organism evidence="2 3">
    <name type="scientific">Campylobacter canadensis</name>
    <dbReference type="NCBI Taxonomy" id="449520"/>
    <lineage>
        <taxon>Bacteria</taxon>
        <taxon>Pseudomonadati</taxon>
        <taxon>Campylobacterota</taxon>
        <taxon>Epsilonproteobacteria</taxon>
        <taxon>Campylobacterales</taxon>
        <taxon>Campylobacteraceae</taxon>
        <taxon>Campylobacter</taxon>
    </lineage>
</organism>
<proteinExistence type="predicted"/>
<evidence type="ECO:0000256" key="1">
    <source>
        <dbReference type="SAM" id="Phobius"/>
    </source>
</evidence>
<keyword evidence="1" id="KW-0472">Membrane</keyword>
<keyword evidence="3" id="KW-1185">Reference proteome</keyword>
<evidence type="ECO:0000313" key="2">
    <source>
        <dbReference type="EMBL" id="MBZ7988143.1"/>
    </source>
</evidence>
<name>A0ABS7WTN6_9BACT</name>
<comment type="caution">
    <text evidence="2">The sequence shown here is derived from an EMBL/GenBank/DDBJ whole genome shotgun (WGS) entry which is preliminary data.</text>
</comment>
<accession>A0ABS7WTN6</accession>
<keyword evidence="1" id="KW-1133">Transmembrane helix</keyword>
<dbReference type="EMBL" id="JACGBB010000036">
    <property type="protein sequence ID" value="MBZ7988143.1"/>
    <property type="molecule type" value="Genomic_DNA"/>
</dbReference>
<protein>
    <submittedName>
        <fullName evidence="2">Uncharacterized protein</fullName>
    </submittedName>
</protein>
<feature type="transmembrane region" description="Helical" evidence="1">
    <location>
        <begin position="168"/>
        <end position="194"/>
    </location>
</feature>
<evidence type="ECO:0000313" key="3">
    <source>
        <dbReference type="Proteomes" id="UP000786183"/>
    </source>
</evidence>
<gene>
    <name evidence="2" type="ORF">AVCANL283_08570</name>
</gene>
<sequence>MFGATEYPTLLKSDKITTINGIPKDTFKKINSDSKIINEASKKLILLTSDIVTKDRITNVTIKDTSNSKLNTESLNEDYMSKQLNREENKIKLKEIKNCIDNPISMANGLQKLGKVGSLISLSITSLEAAEAYREDDSEKAKNIIDEYIISSAESFVGGNFASFATRFVLFAFGVTGGWPLIVGSVAAGIFGGLASEGKLRKLLGFNNDNEKQKFENNLNDINKKTEIYFHSQTKTNTFDPLVLD</sequence>